<organism evidence="1 2">
    <name type="scientific">Pustulibacterium marinum</name>
    <dbReference type="NCBI Taxonomy" id="1224947"/>
    <lineage>
        <taxon>Bacteria</taxon>
        <taxon>Pseudomonadati</taxon>
        <taxon>Bacteroidota</taxon>
        <taxon>Flavobacteriia</taxon>
        <taxon>Flavobacteriales</taxon>
        <taxon>Flavobacteriaceae</taxon>
        <taxon>Pustulibacterium</taxon>
    </lineage>
</organism>
<protein>
    <submittedName>
        <fullName evidence="1">Uncharacterized protein</fullName>
    </submittedName>
</protein>
<dbReference type="EMBL" id="FPBK01000012">
    <property type="protein sequence ID" value="SFU66929.1"/>
    <property type="molecule type" value="Genomic_DNA"/>
</dbReference>
<proteinExistence type="predicted"/>
<name>A0A1I7I1U7_9FLAO</name>
<sequence>MLLVRSFYLAPSKTRKNNGCTLKRVGKSEHSDLNYSAFRQFDSFEIYKDNGIKKAFEPIQGNFDIYFFISAFTGDSFDGTRKTFHDYLILKVNAKTEAIIDGFQYTLEWAEPPPISDLYRVTDKTRKLSDGINLNQLQMTHVEIAYLTEEEKVLKDHGVLKLKE</sequence>
<gene>
    <name evidence="1" type="ORF">SAMN05216480_11277</name>
</gene>
<reference evidence="1 2" key="1">
    <citation type="submission" date="2016-10" db="EMBL/GenBank/DDBJ databases">
        <authorList>
            <person name="de Groot N.N."/>
        </authorList>
    </citation>
    <scope>NUCLEOTIDE SEQUENCE [LARGE SCALE GENOMIC DNA]</scope>
    <source>
        <strain evidence="1 2">CGMCC 1.12333</strain>
    </source>
</reference>
<dbReference type="AlphaFoldDB" id="A0A1I7I1U7"/>
<keyword evidence="2" id="KW-1185">Reference proteome</keyword>
<evidence type="ECO:0000313" key="1">
    <source>
        <dbReference type="EMBL" id="SFU66929.1"/>
    </source>
</evidence>
<dbReference type="Proteomes" id="UP000199138">
    <property type="component" value="Unassembled WGS sequence"/>
</dbReference>
<accession>A0A1I7I1U7</accession>
<evidence type="ECO:0000313" key="2">
    <source>
        <dbReference type="Proteomes" id="UP000199138"/>
    </source>
</evidence>
<dbReference type="STRING" id="1224947.SAMN05216480_11277"/>